<dbReference type="InterPro" id="IPR005227">
    <property type="entry name" value="YqgF"/>
</dbReference>
<protein>
    <recommendedName>
        <fullName evidence="5">Putative pre-16S rRNA nuclease</fullName>
        <ecNumber evidence="5">3.1.-.-</ecNumber>
    </recommendedName>
</protein>
<dbReference type="GO" id="GO:0005737">
    <property type="term" value="C:cytoplasm"/>
    <property type="evidence" value="ECO:0007669"/>
    <property type="project" value="UniProtKB-SubCell"/>
</dbReference>
<comment type="function">
    <text evidence="5">Could be a nuclease involved in processing of the 5'-end of pre-16S rRNA.</text>
</comment>
<dbReference type="NCBIfam" id="TIGR00250">
    <property type="entry name" value="RNAse_H_YqgF"/>
    <property type="match status" value="1"/>
</dbReference>
<dbReference type="HAMAP" id="MF_00651">
    <property type="entry name" value="Nuclease_YqgF"/>
    <property type="match status" value="1"/>
</dbReference>
<feature type="domain" description="YqgF/RNase H-like" evidence="6">
    <location>
        <begin position="17"/>
        <end position="117"/>
    </location>
</feature>
<proteinExistence type="inferred from homology"/>
<dbReference type="Pfam" id="PF03652">
    <property type="entry name" value="RuvX"/>
    <property type="match status" value="1"/>
</dbReference>
<dbReference type="PANTHER" id="PTHR33317:SF4">
    <property type="entry name" value="POLYNUCLEOTIDYL TRANSFERASE, RIBONUCLEASE H-LIKE SUPERFAMILY PROTEIN"/>
    <property type="match status" value="1"/>
</dbReference>
<gene>
    <name evidence="7" type="primary">ruvX</name>
    <name evidence="7" type="ORF">DMENIID0002_01450</name>
</gene>
<evidence type="ECO:0000256" key="5">
    <source>
        <dbReference type="HAMAP-Rule" id="MF_00651"/>
    </source>
</evidence>
<evidence type="ECO:0000313" key="7">
    <source>
        <dbReference type="EMBL" id="BFD45499.1"/>
    </source>
</evidence>
<comment type="similarity">
    <text evidence="5">Belongs to the YqgF HJR family.</text>
</comment>
<reference evidence="7" key="1">
    <citation type="submission" date="2024-01" db="EMBL/GenBank/DDBJ databases">
        <title>Sequencing the genomes of a sandfly, Sergentomyia squamirostris, and its two endosymbionts.</title>
        <authorList>
            <person name="Itokawa K."/>
            <person name="Sanjoba C."/>
        </authorList>
    </citation>
    <scope>NUCLEOTIDE SEQUENCE</scope>
    <source>
        <strain evidence="7">RiSSQ</strain>
    </source>
</reference>
<dbReference type="GO" id="GO:0000967">
    <property type="term" value="P:rRNA 5'-end processing"/>
    <property type="evidence" value="ECO:0007669"/>
    <property type="project" value="UniProtKB-UniRule"/>
</dbReference>
<dbReference type="InterPro" id="IPR006641">
    <property type="entry name" value="YqgF/RNaseH-like_dom"/>
</dbReference>
<dbReference type="CDD" id="cd16964">
    <property type="entry name" value="YqgF"/>
    <property type="match status" value="1"/>
</dbReference>
<evidence type="ECO:0000256" key="3">
    <source>
        <dbReference type="ARBA" id="ARBA00022722"/>
    </source>
</evidence>
<dbReference type="AlphaFoldDB" id="A0AAT9G6Y1"/>
<keyword evidence="2 5" id="KW-0690">Ribosome biogenesis</keyword>
<sequence>MITSTLQEFFQLLQVNRPIISVDYGTRKTGIAVSNQEHTIAMPIKTIYEITEENKIKSILDLITTYSSCGVVVGLPISMNGQASNQTAIVLKFSKKLSLAINLPIYLQDERLTSLAANSLLKSLGIKRRERNQKDDSIAASMILETTLDSIKKLHRT</sequence>
<name>A0AAT9G6Y1_9RICK</name>
<evidence type="ECO:0000259" key="6">
    <source>
        <dbReference type="SMART" id="SM00732"/>
    </source>
</evidence>
<accession>A0AAT9G6Y1</accession>
<evidence type="ECO:0000256" key="1">
    <source>
        <dbReference type="ARBA" id="ARBA00022490"/>
    </source>
</evidence>
<dbReference type="SUPFAM" id="SSF53098">
    <property type="entry name" value="Ribonuclease H-like"/>
    <property type="match status" value="1"/>
</dbReference>
<keyword evidence="3 5" id="KW-0540">Nuclease</keyword>
<evidence type="ECO:0000256" key="2">
    <source>
        <dbReference type="ARBA" id="ARBA00022517"/>
    </source>
</evidence>
<dbReference type="EMBL" id="AP029170">
    <property type="protein sequence ID" value="BFD45499.1"/>
    <property type="molecule type" value="Genomic_DNA"/>
</dbReference>
<dbReference type="GO" id="GO:0016788">
    <property type="term" value="F:hydrolase activity, acting on ester bonds"/>
    <property type="evidence" value="ECO:0007669"/>
    <property type="project" value="UniProtKB-UniRule"/>
</dbReference>
<organism evidence="7">
    <name type="scientific">Candidatus Tisiphia endosymbiont of Sergentomyia squamirostris</name>
    <dbReference type="NCBI Taxonomy" id="3113639"/>
    <lineage>
        <taxon>Bacteria</taxon>
        <taxon>Pseudomonadati</taxon>
        <taxon>Pseudomonadota</taxon>
        <taxon>Alphaproteobacteria</taxon>
        <taxon>Rickettsiales</taxon>
        <taxon>Rickettsiaceae</taxon>
        <taxon>Rickettsieae</taxon>
        <taxon>Candidatus Tisiphia</taxon>
    </lineage>
</organism>
<dbReference type="PANTHER" id="PTHR33317">
    <property type="entry name" value="POLYNUCLEOTIDYL TRANSFERASE, RIBONUCLEASE H-LIKE SUPERFAMILY PROTEIN"/>
    <property type="match status" value="1"/>
</dbReference>
<dbReference type="SMART" id="SM00732">
    <property type="entry name" value="YqgFc"/>
    <property type="match status" value="1"/>
</dbReference>
<keyword evidence="1 5" id="KW-0963">Cytoplasm</keyword>
<evidence type="ECO:0000256" key="4">
    <source>
        <dbReference type="ARBA" id="ARBA00022801"/>
    </source>
</evidence>
<dbReference type="InterPro" id="IPR012337">
    <property type="entry name" value="RNaseH-like_sf"/>
</dbReference>
<comment type="subcellular location">
    <subcellularLocation>
        <location evidence="5">Cytoplasm</location>
    </subcellularLocation>
</comment>
<dbReference type="InterPro" id="IPR037027">
    <property type="entry name" value="YqgF/RNaseH-like_dom_sf"/>
</dbReference>
<dbReference type="GO" id="GO:0004518">
    <property type="term" value="F:nuclease activity"/>
    <property type="evidence" value="ECO:0007669"/>
    <property type="project" value="UniProtKB-KW"/>
</dbReference>
<dbReference type="Gene3D" id="3.30.420.140">
    <property type="entry name" value="YqgF/RNase H-like domain"/>
    <property type="match status" value="1"/>
</dbReference>
<keyword evidence="4 5" id="KW-0378">Hydrolase</keyword>
<dbReference type="EC" id="3.1.-.-" evidence="5"/>